<feature type="domain" description="Protein kinase" evidence="3">
    <location>
        <begin position="19"/>
        <end position="291"/>
    </location>
</feature>
<dbReference type="AlphaFoldDB" id="A0A8J3IZ28"/>
<sequence length="465" mass="50941">MHPSPLSVNHLVGRTLGTYHVERLLGYGNSYVACLARKDVHLPSVTLNLFPLPETFSLQARERFRTRFTEVTSKLMQLRHPSLSPVYDAGEQWGYFYLVTPLVTTGSLARTLKQQGKLTIPKAQAILRQVADGLDSIHRQGMIHGTLANSTIFVESEDKIQMTEVGLGSILSVHNLEPLSQPYRHLASIAGTFLGAPEYIAPEVVQGAPRDARADVYALGALLFEWLTGLPPFLGADPLRTALLHVQQPVPSLLALRPDLPPALDLVLGRALEPHPEQRYQSAGHLANAFERVLVVIEESGRSVSSSIRPIAPPQQKEDMGEYDQFKKTFEPSSMAKSGSATPEKMMDAAQDEEETDDLFVRWSTASLAHVQTRPSGSLTNSSLMTQKHTAPVDKGRRRIMRFLAIGGGIAVGFLGVGGIDAARTMMQTRQSQQMPGMQMDGGTMPMDQMTPSQKKTTATPMSMP</sequence>
<keyword evidence="2" id="KW-1133">Transmembrane helix</keyword>
<evidence type="ECO:0000313" key="4">
    <source>
        <dbReference type="EMBL" id="GHP01144.1"/>
    </source>
</evidence>
<dbReference type="Pfam" id="PF00069">
    <property type="entry name" value="Pkinase"/>
    <property type="match status" value="1"/>
</dbReference>
<gene>
    <name evidence="4" type="ORF">KSF_111910</name>
</gene>
<dbReference type="RefSeq" id="WP_220211700.1">
    <property type="nucleotide sequence ID" value="NZ_BNJK01000004.1"/>
</dbReference>
<dbReference type="Proteomes" id="UP000597444">
    <property type="component" value="Unassembled WGS sequence"/>
</dbReference>
<comment type="caution">
    <text evidence="4">The sequence shown here is derived from an EMBL/GenBank/DDBJ whole genome shotgun (WGS) entry which is preliminary data.</text>
</comment>
<dbReference type="Gene3D" id="3.30.200.20">
    <property type="entry name" value="Phosphorylase Kinase, domain 1"/>
    <property type="match status" value="1"/>
</dbReference>
<evidence type="ECO:0000256" key="1">
    <source>
        <dbReference type="SAM" id="MobiDB-lite"/>
    </source>
</evidence>
<dbReference type="InterPro" id="IPR011009">
    <property type="entry name" value="Kinase-like_dom_sf"/>
</dbReference>
<dbReference type="PROSITE" id="PS50011">
    <property type="entry name" value="PROTEIN_KINASE_DOM"/>
    <property type="match status" value="1"/>
</dbReference>
<evidence type="ECO:0000313" key="5">
    <source>
        <dbReference type="Proteomes" id="UP000597444"/>
    </source>
</evidence>
<dbReference type="SUPFAM" id="SSF56112">
    <property type="entry name" value="Protein kinase-like (PK-like)"/>
    <property type="match status" value="1"/>
</dbReference>
<dbReference type="GO" id="GO:0004672">
    <property type="term" value="F:protein kinase activity"/>
    <property type="evidence" value="ECO:0007669"/>
    <property type="project" value="InterPro"/>
</dbReference>
<feature type="transmembrane region" description="Helical" evidence="2">
    <location>
        <begin position="400"/>
        <end position="420"/>
    </location>
</feature>
<keyword evidence="2" id="KW-0472">Membrane</keyword>
<accession>A0A8J3IZ28</accession>
<feature type="compositionally biased region" description="Polar residues" evidence="1">
    <location>
        <begin position="373"/>
        <end position="389"/>
    </location>
</feature>
<name>A0A8J3IZ28_9CHLR</name>
<dbReference type="Gene3D" id="1.10.510.10">
    <property type="entry name" value="Transferase(Phosphotransferase) domain 1"/>
    <property type="match status" value="1"/>
</dbReference>
<feature type="region of interest" description="Disordered" evidence="1">
    <location>
        <begin position="372"/>
        <end position="392"/>
    </location>
</feature>
<proteinExistence type="predicted"/>
<organism evidence="4 5">
    <name type="scientific">Reticulibacter mediterranei</name>
    <dbReference type="NCBI Taxonomy" id="2778369"/>
    <lineage>
        <taxon>Bacteria</taxon>
        <taxon>Bacillati</taxon>
        <taxon>Chloroflexota</taxon>
        <taxon>Ktedonobacteria</taxon>
        <taxon>Ktedonobacterales</taxon>
        <taxon>Reticulibacteraceae</taxon>
        <taxon>Reticulibacter</taxon>
    </lineage>
</organism>
<keyword evidence="2" id="KW-0812">Transmembrane</keyword>
<evidence type="ECO:0000259" key="3">
    <source>
        <dbReference type="PROSITE" id="PS50011"/>
    </source>
</evidence>
<dbReference type="EMBL" id="BNJK01000004">
    <property type="protein sequence ID" value="GHP01144.1"/>
    <property type="molecule type" value="Genomic_DNA"/>
</dbReference>
<keyword evidence="5" id="KW-1185">Reference proteome</keyword>
<dbReference type="SMART" id="SM00220">
    <property type="entry name" value="S_TKc"/>
    <property type="match status" value="1"/>
</dbReference>
<dbReference type="CDD" id="cd14014">
    <property type="entry name" value="STKc_PknB_like"/>
    <property type="match status" value="1"/>
</dbReference>
<reference evidence="4" key="1">
    <citation type="submission" date="2020-10" db="EMBL/GenBank/DDBJ databases">
        <title>Taxonomic study of unclassified bacteria belonging to the class Ktedonobacteria.</title>
        <authorList>
            <person name="Yabe S."/>
            <person name="Wang C.M."/>
            <person name="Zheng Y."/>
            <person name="Sakai Y."/>
            <person name="Cavaletti L."/>
            <person name="Monciardini P."/>
            <person name="Donadio S."/>
        </authorList>
    </citation>
    <scope>NUCLEOTIDE SEQUENCE</scope>
    <source>
        <strain evidence="4">ID150040</strain>
    </source>
</reference>
<dbReference type="PANTHER" id="PTHR24345">
    <property type="entry name" value="SERINE/THREONINE-PROTEIN KINASE PLK"/>
    <property type="match status" value="1"/>
</dbReference>
<evidence type="ECO:0000256" key="2">
    <source>
        <dbReference type="SAM" id="Phobius"/>
    </source>
</evidence>
<dbReference type="InterPro" id="IPR000719">
    <property type="entry name" value="Prot_kinase_dom"/>
</dbReference>
<dbReference type="GO" id="GO:0005524">
    <property type="term" value="F:ATP binding"/>
    <property type="evidence" value="ECO:0007669"/>
    <property type="project" value="InterPro"/>
</dbReference>
<protein>
    <recommendedName>
        <fullName evidence="3">Protein kinase domain-containing protein</fullName>
    </recommendedName>
</protein>